<dbReference type="EnsemblMetazoa" id="AAEL026860-RB">
    <property type="protein sequence ID" value="AAEL026860-PB"/>
    <property type="gene ID" value="AAEL026860"/>
</dbReference>
<organism evidence="6 7">
    <name type="scientific">Aedes aegypti</name>
    <name type="common">Yellowfever mosquito</name>
    <name type="synonym">Culex aegypti</name>
    <dbReference type="NCBI Taxonomy" id="7159"/>
    <lineage>
        <taxon>Eukaryota</taxon>
        <taxon>Metazoa</taxon>
        <taxon>Ecdysozoa</taxon>
        <taxon>Arthropoda</taxon>
        <taxon>Hexapoda</taxon>
        <taxon>Insecta</taxon>
        <taxon>Pterygota</taxon>
        <taxon>Neoptera</taxon>
        <taxon>Endopterygota</taxon>
        <taxon>Diptera</taxon>
        <taxon>Nematocera</taxon>
        <taxon>Culicoidea</taxon>
        <taxon>Culicidae</taxon>
        <taxon>Culicinae</taxon>
        <taxon>Aedini</taxon>
        <taxon>Aedes</taxon>
        <taxon>Stegomyia</taxon>
    </lineage>
</organism>
<keyword evidence="7" id="KW-1185">Reference proteome</keyword>
<name>A0A6I8U7F1_AEDAE</name>
<feature type="transmembrane region" description="Helical" evidence="5">
    <location>
        <begin position="164"/>
        <end position="186"/>
    </location>
</feature>
<dbReference type="Pfam" id="PF02466">
    <property type="entry name" value="Tim17"/>
    <property type="match status" value="1"/>
</dbReference>
<dbReference type="GO" id="GO:0008320">
    <property type="term" value="F:protein transmembrane transporter activity"/>
    <property type="evidence" value="ECO:0007669"/>
    <property type="project" value="TreeGrafter"/>
</dbReference>
<dbReference type="PANTHER" id="PTHR15371">
    <property type="entry name" value="TIM23"/>
    <property type="match status" value="1"/>
</dbReference>
<dbReference type="InterPro" id="IPR045238">
    <property type="entry name" value="Tim23-like"/>
</dbReference>
<evidence type="ECO:0000256" key="1">
    <source>
        <dbReference type="ARBA" id="ARBA00004141"/>
    </source>
</evidence>
<keyword evidence="4 5" id="KW-0472">Membrane</keyword>
<feature type="transmembrane region" description="Helical" evidence="5">
    <location>
        <begin position="20"/>
        <end position="40"/>
    </location>
</feature>
<accession>A0A6I8U7F1</accession>
<dbReference type="PANTHER" id="PTHR15371:SF0">
    <property type="entry name" value="SD19278P"/>
    <property type="match status" value="1"/>
</dbReference>
<evidence type="ECO:0000313" key="7">
    <source>
        <dbReference type="Proteomes" id="UP000008820"/>
    </source>
</evidence>
<dbReference type="GO" id="GO:0030150">
    <property type="term" value="P:protein import into mitochondrial matrix"/>
    <property type="evidence" value="ECO:0007669"/>
    <property type="project" value="TreeGrafter"/>
</dbReference>
<evidence type="ECO:0000256" key="3">
    <source>
        <dbReference type="ARBA" id="ARBA00022989"/>
    </source>
</evidence>
<sequence length="241" mass="26349">MSLVFAKHFLSRRSQRSNAIGAFTLCYCFTLAPLLQLPYLPKASCSFLSFKPLSALNEPQDPTEVPQTSYIPFRSLPKEKFKRLVPYLHYDDDDILEPLQIPRKYPPPMGRLEEAFPMIGGAFAVGFAGGGAYGIAEGFAAIFNNRGRVRVTQIFNHFLKRGRSLGNTLGVVALLYCSTGVLFHLARGGKDDAWNTIAAGGVTGLMMESSKGLPRSTKVGIGIALSALHVLVEHVKRVVFG</sequence>
<dbReference type="GO" id="GO:0005744">
    <property type="term" value="C:TIM23 mitochondrial import inner membrane translocase complex"/>
    <property type="evidence" value="ECO:0007669"/>
    <property type="project" value="TreeGrafter"/>
</dbReference>
<feature type="transmembrane region" description="Helical" evidence="5">
    <location>
        <begin position="115"/>
        <end position="143"/>
    </location>
</feature>
<dbReference type="AlphaFoldDB" id="A0A6I8U7F1"/>
<dbReference type="InParanoid" id="A0A6I8U7F1"/>
<keyword evidence="2 5" id="KW-0812">Transmembrane</keyword>
<dbReference type="EnsemblMetazoa" id="AAEL026860-RC">
    <property type="protein sequence ID" value="AAEL026860-PC"/>
    <property type="gene ID" value="AAEL026860"/>
</dbReference>
<dbReference type="EnsemblMetazoa" id="AAEL026860-RA">
    <property type="protein sequence ID" value="AAEL026860-PA"/>
    <property type="gene ID" value="AAEL026860"/>
</dbReference>
<comment type="subcellular location">
    <subcellularLocation>
        <location evidence="1">Membrane</location>
        <topology evidence="1">Multi-pass membrane protein</topology>
    </subcellularLocation>
</comment>
<evidence type="ECO:0000256" key="2">
    <source>
        <dbReference type="ARBA" id="ARBA00022692"/>
    </source>
</evidence>
<keyword evidence="3 5" id="KW-1133">Transmembrane helix</keyword>
<protein>
    <submittedName>
        <fullName evidence="6">Uncharacterized protein</fullName>
    </submittedName>
</protein>
<proteinExistence type="predicted"/>
<gene>
    <name evidence="6" type="primary">110678467</name>
</gene>
<evidence type="ECO:0000256" key="4">
    <source>
        <dbReference type="ARBA" id="ARBA00023136"/>
    </source>
</evidence>
<dbReference type="OrthoDB" id="159299at2759"/>
<reference evidence="6 7" key="1">
    <citation type="submission" date="2017-06" db="EMBL/GenBank/DDBJ databases">
        <title>Aedes aegypti genome working group (AGWG) sequencing and assembly.</title>
        <authorList>
            <consortium name="Aedes aegypti Genome Working Group (AGWG)"/>
            <person name="Matthews B.J."/>
        </authorList>
    </citation>
    <scope>NUCLEOTIDE SEQUENCE [LARGE SCALE GENOMIC DNA]</scope>
    <source>
        <strain evidence="6 7">LVP_AGWG</strain>
    </source>
</reference>
<evidence type="ECO:0000313" key="6">
    <source>
        <dbReference type="EnsemblMetazoa" id="AAEL026860-PA"/>
    </source>
</evidence>
<dbReference type="Proteomes" id="UP000008820">
    <property type="component" value="Chromosome 3"/>
</dbReference>
<evidence type="ECO:0000256" key="5">
    <source>
        <dbReference type="SAM" id="Phobius"/>
    </source>
</evidence>
<reference evidence="6" key="2">
    <citation type="submission" date="2020-05" db="UniProtKB">
        <authorList>
            <consortium name="EnsemblMetazoa"/>
        </authorList>
    </citation>
    <scope>IDENTIFICATION</scope>
    <source>
        <strain evidence="6">LVP_AGWG</strain>
    </source>
</reference>